<evidence type="ECO:0000313" key="1">
    <source>
        <dbReference type="EMBL" id="KAF3703788.1"/>
    </source>
</evidence>
<name>A0A6G1QNI0_CHAAH</name>
<organism evidence="1 2">
    <name type="scientific">Channa argus</name>
    <name type="common">Northern snakehead</name>
    <name type="synonym">Ophicephalus argus</name>
    <dbReference type="NCBI Taxonomy" id="215402"/>
    <lineage>
        <taxon>Eukaryota</taxon>
        <taxon>Metazoa</taxon>
        <taxon>Chordata</taxon>
        <taxon>Craniata</taxon>
        <taxon>Vertebrata</taxon>
        <taxon>Euteleostomi</taxon>
        <taxon>Actinopterygii</taxon>
        <taxon>Neopterygii</taxon>
        <taxon>Teleostei</taxon>
        <taxon>Neoteleostei</taxon>
        <taxon>Acanthomorphata</taxon>
        <taxon>Anabantaria</taxon>
        <taxon>Anabantiformes</taxon>
        <taxon>Channoidei</taxon>
        <taxon>Channidae</taxon>
        <taxon>Channa</taxon>
    </lineage>
</organism>
<dbReference type="EMBL" id="CM015730">
    <property type="protein sequence ID" value="KAF3703788.1"/>
    <property type="molecule type" value="Genomic_DNA"/>
</dbReference>
<sequence length="73" mass="8175">MKRVLLLPMCLTVGAFYIHICYLLDLQSPETCLSTGTSDLLPFPASTFLFLSLTVCQLQLPHPYKPGFDLFGH</sequence>
<keyword evidence="2" id="KW-1185">Reference proteome</keyword>
<proteinExistence type="predicted"/>
<dbReference type="Proteomes" id="UP000503349">
    <property type="component" value="Chromosome 19"/>
</dbReference>
<gene>
    <name evidence="1" type="ORF">EXN66_Car019476</name>
</gene>
<dbReference type="AlphaFoldDB" id="A0A6G1QNI0"/>
<accession>A0A6G1QNI0</accession>
<evidence type="ECO:0000313" key="2">
    <source>
        <dbReference type="Proteomes" id="UP000503349"/>
    </source>
</evidence>
<protein>
    <submittedName>
        <fullName evidence="1">Uncharacterized protein</fullName>
    </submittedName>
</protein>
<reference evidence="1 2" key="1">
    <citation type="submission" date="2019-02" db="EMBL/GenBank/DDBJ databases">
        <title>Opniocepnalus argus genome.</title>
        <authorList>
            <person name="Zhou C."/>
            <person name="Xiao S."/>
        </authorList>
    </citation>
    <scope>NUCLEOTIDE SEQUENCE [LARGE SCALE GENOMIC DNA]</scope>
    <source>
        <strain evidence="1">OARG1902GOOAL</strain>
        <tissue evidence="1">Muscle</tissue>
    </source>
</reference>
<reference evidence="2" key="2">
    <citation type="submission" date="2019-02" db="EMBL/GenBank/DDBJ databases">
        <title>Opniocepnalus argus Var Kimnra genome.</title>
        <authorList>
            <person name="Zhou C."/>
            <person name="Xiao S."/>
        </authorList>
    </citation>
    <scope>NUCLEOTIDE SEQUENCE [LARGE SCALE GENOMIC DNA]</scope>
</reference>